<dbReference type="PROSITE" id="PS51012">
    <property type="entry name" value="ABC_TM2"/>
    <property type="match status" value="1"/>
</dbReference>
<organism evidence="8 9">
    <name type="scientific">Actinosynnema pretiosum</name>
    <dbReference type="NCBI Taxonomy" id="42197"/>
    <lineage>
        <taxon>Bacteria</taxon>
        <taxon>Bacillati</taxon>
        <taxon>Actinomycetota</taxon>
        <taxon>Actinomycetes</taxon>
        <taxon>Pseudonocardiales</taxon>
        <taxon>Pseudonocardiaceae</taxon>
        <taxon>Actinosynnema</taxon>
    </lineage>
</organism>
<keyword evidence="9" id="KW-1185">Reference proteome</keyword>
<evidence type="ECO:0000256" key="1">
    <source>
        <dbReference type="ARBA" id="ARBA00004141"/>
    </source>
</evidence>
<dbReference type="InterPro" id="IPR000412">
    <property type="entry name" value="ABC_2_transport"/>
</dbReference>
<reference evidence="8" key="1">
    <citation type="submission" date="2017-09" db="EMBL/GenBank/DDBJ databases">
        <title>Complete Genome Sequence of ansamitocin-producing Bacterium Actinosynnema pretiosum X47.</title>
        <authorList>
            <person name="Cao G."/>
            <person name="Zong G."/>
            <person name="Zhong C."/>
            <person name="Fu J."/>
        </authorList>
    </citation>
    <scope>NUCLEOTIDE SEQUENCE [LARGE SCALE GENOMIC DNA]</scope>
    <source>
        <strain evidence="8">X47</strain>
    </source>
</reference>
<evidence type="ECO:0000256" key="2">
    <source>
        <dbReference type="ARBA" id="ARBA00022692"/>
    </source>
</evidence>
<dbReference type="InterPro" id="IPR047817">
    <property type="entry name" value="ABC2_TM_bact-type"/>
</dbReference>
<accession>A0A290ZGN4</accession>
<feature type="transmembrane region" description="Helical" evidence="6">
    <location>
        <begin position="222"/>
        <end position="243"/>
    </location>
</feature>
<proteinExistence type="inferred from homology"/>
<keyword evidence="6" id="KW-0813">Transport</keyword>
<dbReference type="AlphaFoldDB" id="A0A290ZGN4"/>
<feature type="domain" description="ABC transmembrane type-2" evidence="7">
    <location>
        <begin position="27"/>
        <end position="251"/>
    </location>
</feature>
<comment type="subcellular location">
    <subcellularLocation>
        <location evidence="6">Cell membrane</location>
        <topology evidence="6">Multi-pass membrane protein</topology>
    </subcellularLocation>
    <subcellularLocation>
        <location evidence="1">Membrane</location>
        <topology evidence="1">Multi-pass membrane protein</topology>
    </subcellularLocation>
</comment>
<keyword evidence="3 6" id="KW-1133">Transmembrane helix</keyword>
<dbReference type="Proteomes" id="UP000218505">
    <property type="component" value="Chromosome"/>
</dbReference>
<dbReference type="PIRSF" id="PIRSF006648">
    <property type="entry name" value="DrrB"/>
    <property type="match status" value="1"/>
</dbReference>
<name>A0A290ZGN4_9PSEU</name>
<feature type="transmembrane region" description="Helical" evidence="6">
    <location>
        <begin position="172"/>
        <end position="189"/>
    </location>
</feature>
<evidence type="ECO:0000256" key="4">
    <source>
        <dbReference type="ARBA" id="ARBA00023136"/>
    </source>
</evidence>
<comment type="caution">
    <text evidence="6">Lacks conserved residue(s) required for the propagation of feature annotation.</text>
</comment>
<keyword evidence="6" id="KW-1003">Cell membrane</keyword>
<keyword evidence="5" id="KW-0046">Antibiotic resistance</keyword>
<dbReference type="InterPro" id="IPR013525">
    <property type="entry name" value="ABC2_TM"/>
</dbReference>
<evidence type="ECO:0000313" key="8">
    <source>
        <dbReference type="EMBL" id="ATE58167.1"/>
    </source>
</evidence>
<keyword evidence="2 6" id="KW-0812">Transmembrane</keyword>
<feature type="transmembrane region" description="Helical" evidence="6">
    <location>
        <begin position="138"/>
        <end position="160"/>
    </location>
</feature>
<gene>
    <name evidence="8" type="ORF">CNX65_14260</name>
</gene>
<dbReference type="GO" id="GO:0140359">
    <property type="term" value="F:ABC-type transporter activity"/>
    <property type="evidence" value="ECO:0007669"/>
    <property type="project" value="InterPro"/>
</dbReference>
<sequence>MFPEPSPPGLLRSTWDLFRVQLSNWRWSWPQMVLTGMLAPVVTLGALGAFARGSGEGATGYVLTGSMTMALLFETQNKVAANFAFLRHTGAFDFYASLPVRREALVLASVAAFGLLALPALVLTAVLGVLVLDVRLSVSPLVVPAAVLAVLPFAGLGAWIGSRSRALEEASSVSLAVTLVLVALGPVTIPPELLPDWLVLVGRLNPATYASSLLRHSLLGPVGAGALVDAGVLVGFAVLVWLLTRRHVRWRDA</sequence>
<feature type="transmembrane region" description="Helical" evidence="6">
    <location>
        <begin position="104"/>
        <end position="132"/>
    </location>
</feature>
<dbReference type="Pfam" id="PF01061">
    <property type="entry name" value="ABC2_membrane"/>
    <property type="match status" value="1"/>
</dbReference>
<dbReference type="KEGG" id="apre:CNX65_14260"/>
<dbReference type="InterPro" id="IPR051784">
    <property type="entry name" value="Nod_factor_ABC_transporter"/>
</dbReference>
<evidence type="ECO:0000256" key="5">
    <source>
        <dbReference type="ARBA" id="ARBA00023251"/>
    </source>
</evidence>
<evidence type="ECO:0000256" key="3">
    <source>
        <dbReference type="ARBA" id="ARBA00022989"/>
    </source>
</evidence>
<evidence type="ECO:0000256" key="6">
    <source>
        <dbReference type="RuleBase" id="RU361157"/>
    </source>
</evidence>
<comment type="similarity">
    <text evidence="6">Belongs to the ABC-2 integral membrane protein family.</text>
</comment>
<protein>
    <recommendedName>
        <fullName evidence="6">Transport permease protein</fullName>
    </recommendedName>
</protein>
<dbReference type="GO" id="GO:0046677">
    <property type="term" value="P:response to antibiotic"/>
    <property type="evidence" value="ECO:0007669"/>
    <property type="project" value="UniProtKB-KW"/>
</dbReference>
<dbReference type="PANTHER" id="PTHR43229:SF3">
    <property type="entry name" value="ABC-TYPE MULTIDRUG TRANSPORT SYSTEM, PERMEASE COMPONENT"/>
    <property type="match status" value="1"/>
</dbReference>
<keyword evidence="4 6" id="KW-0472">Membrane</keyword>
<dbReference type="GO" id="GO:0043190">
    <property type="term" value="C:ATP-binding cassette (ABC) transporter complex"/>
    <property type="evidence" value="ECO:0007669"/>
    <property type="project" value="InterPro"/>
</dbReference>
<dbReference type="PANTHER" id="PTHR43229">
    <property type="entry name" value="NODULATION PROTEIN J"/>
    <property type="match status" value="1"/>
</dbReference>
<feature type="transmembrane region" description="Helical" evidence="6">
    <location>
        <begin position="32"/>
        <end position="51"/>
    </location>
</feature>
<evidence type="ECO:0000313" key="9">
    <source>
        <dbReference type="Proteomes" id="UP000218505"/>
    </source>
</evidence>
<evidence type="ECO:0000259" key="7">
    <source>
        <dbReference type="PROSITE" id="PS51012"/>
    </source>
</evidence>
<dbReference type="EMBL" id="CP023445">
    <property type="protein sequence ID" value="ATE58167.1"/>
    <property type="molecule type" value="Genomic_DNA"/>
</dbReference>